<protein>
    <submittedName>
        <fullName evidence="1">BgTH12-01011</fullName>
    </submittedName>
</protein>
<proteinExistence type="predicted"/>
<gene>
    <name evidence="1" type="ORF">BGTH12_LOCUS6879</name>
</gene>
<accession>A0A9W4GHV2</accession>
<dbReference type="EMBL" id="CAJHIT010000009">
    <property type="protein sequence ID" value="CAD6505521.1"/>
    <property type="molecule type" value="Genomic_DNA"/>
</dbReference>
<dbReference type="AlphaFoldDB" id="A0A9W4GHV2"/>
<evidence type="ECO:0000313" key="1">
    <source>
        <dbReference type="EMBL" id="CAD6505521.1"/>
    </source>
</evidence>
<reference evidence="1" key="1">
    <citation type="submission" date="2020-10" db="EMBL/GenBank/DDBJ databases">
        <authorList>
            <person name="Muller C M."/>
        </authorList>
    </citation>
    <scope>NUCLEOTIDE SEQUENCE</scope>
    <source>
        <strain evidence="1">THUN-12</strain>
    </source>
</reference>
<sequence length="19" mass="2199">MSGLNRKIEKLLVRLLFPA</sequence>
<organism evidence="1 2">
    <name type="scientific">Blumeria graminis f. sp. triticale</name>
    <dbReference type="NCBI Taxonomy" id="1689686"/>
    <lineage>
        <taxon>Eukaryota</taxon>
        <taxon>Fungi</taxon>
        <taxon>Dikarya</taxon>
        <taxon>Ascomycota</taxon>
        <taxon>Pezizomycotina</taxon>
        <taxon>Leotiomycetes</taxon>
        <taxon>Erysiphales</taxon>
        <taxon>Erysiphaceae</taxon>
        <taxon>Blumeria</taxon>
    </lineage>
</organism>
<evidence type="ECO:0000313" key="2">
    <source>
        <dbReference type="Proteomes" id="UP000683417"/>
    </source>
</evidence>
<dbReference type="Proteomes" id="UP000683417">
    <property type="component" value="Unassembled WGS sequence"/>
</dbReference>
<name>A0A9W4GHV2_BLUGR</name>
<comment type="caution">
    <text evidence="1">The sequence shown here is derived from an EMBL/GenBank/DDBJ whole genome shotgun (WGS) entry which is preliminary data.</text>
</comment>